<dbReference type="InterPro" id="IPR013877">
    <property type="entry name" value="YAP-bd/ALF4/Glomulin"/>
</dbReference>
<sequence length="677" mass="76988">MSDTESQTTLEDVSFSKILEILEVAAEESIANKDYLSYSTVLDIYLGQPSRYSYPEREEILAKLLSILDENHVLTYEIGWDLPHLIIPYIDSDYDFEGSIRASPCVYKIMKLFETLALHGNPKELLLKGCELLSTLKLSDSESVTSDQYLQEKFFNIKLYCIMELLTPCMSNIKSFYPSRFLSMIFTAFINMLNQNPPPTTTLANFQIKRAYSLARNYSPPLPTPELVKEASSQGIDLDKVNVEENAIIRKLLTSFITCTVEIVFKDHIEGYSLDLVSYFQESKRDQLQKYFDFRVTNESMDRAFLLSQSFDIDPEERFVDFVKESHKIFKSVDYTKDDEDSPSTKLFEYVLVDYQKNIYTSLINAEKKIADSQYGSLILYTHFITKYHNIKEIEFTFEDAIALTLRLTIPGMIQSSFNNRGVHDVSVFWCWVAINASSASELEEEIATKIPPVLLKLFIQALLFIVISSPTNGNFRYLIMSLLTRVLSLSPENITYDFLTDSLENCPYDNVRVALGGVLRELMTKDRENISDNELAAKLSSVKLSTEEKVGDEKKVGKESSDAKVAPPLPRRKYITLTKTRADQILDITSKTHSQTFKFSPTSANVDISKLSTLSACLNLLVVIKSNTSVDQEKLTSILESVLRSIEKVKTLEKDDADKVNAVDILSIAVERIKSK</sequence>
<reference evidence="1" key="1">
    <citation type="submission" date="2022-03" db="EMBL/GenBank/DDBJ databases">
        <authorList>
            <person name="Legras J.-L."/>
            <person name="Devillers H."/>
            <person name="Grondin C."/>
        </authorList>
    </citation>
    <scope>NUCLEOTIDE SEQUENCE</scope>
    <source>
        <strain evidence="1">CLIB 1423</strain>
    </source>
</reference>
<comment type="caution">
    <text evidence="1">The sequence shown here is derived from an EMBL/GenBank/DDBJ whole genome shotgun (WGS) entry which is preliminary data.</text>
</comment>
<evidence type="ECO:0000313" key="2">
    <source>
        <dbReference type="Proteomes" id="UP000837801"/>
    </source>
</evidence>
<accession>A0A9P0W1L5</accession>
<dbReference type="PANTHER" id="PTHR28020">
    <property type="entry name" value="YAP1-BINDING PROTEIN 1-RELATED"/>
    <property type="match status" value="1"/>
</dbReference>
<dbReference type="Pfam" id="PF08568">
    <property type="entry name" value="Kinetochor_Ybp2"/>
    <property type="match status" value="1"/>
</dbReference>
<name>A0A9P0W1L5_9ASCO</name>
<dbReference type="GO" id="GO:0034599">
    <property type="term" value="P:cellular response to oxidative stress"/>
    <property type="evidence" value="ECO:0007669"/>
    <property type="project" value="InterPro"/>
</dbReference>
<dbReference type="OrthoDB" id="5396786at2759"/>
<dbReference type="InterPro" id="IPR040347">
    <property type="entry name" value="YBP1/2"/>
</dbReference>
<dbReference type="GO" id="GO:0005737">
    <property type="term" value="C:cytoplasm"/>
    <property type="evidence" value="ECO:0007669"/>
    <property type="project" value="TreeGrafter"/>
</dbReference>
<gene>
    <name evidence="1" type="ORF">CLIB1423_34S00386</name>
</gene>
<dbReference type="PANTHER" id="PTHR28020:SF1">
    <property type="entry name" value="YAP1-BINDING PROTEIN 1-RELATED"/>
    <property type="match status" value="1"/>
</dbReference>
<protein>
    <submittedName>
        <fullName evidence="1">YAP1-binding protein 1</fullName>
    </submittedName>
</protein>
<evidence type="ECO:0000313" key="1">
    <source>
        <dbReference type="EMBL" id="CAH2355795.1"/>
    </source>
</evidence>
<dbReference type="Proteomes" id="UP000837801">
    <property type="component" value="Unassembled WGS sequence"/>
</dbReference>
<dbReference type="EMBL" id="CAKXYY010000034">
    <property type="protein sequence ID" value="CAH2355795.1"/>
    <property type="molecule type" value="Genomic_DNA"/>
</dbReference>
<keyword evidence="2" id="KW-1185">Reference proteome</keyword>
<dbReference type="AlphaFoldDB" id="A0A9P0W1L5"/>
<proteinExistence type="predicted"/>
<organism evidence="1 2">
    <name type="scientific">[Candida] railenensis</name>
    <dbReference type="NCBI Taxonomy" id="45579"/>
    <lineage>
        <taxon>Eukaryota</taxon>
        <taxon>Fungi</taxon>
        <taxon>Dikarya</taxon>
        <taxon>Ascomycota</taxon>
        <taxon>Saccharomycotina</taxon>
        <taxon>Pichiomycetes</taxon>
        <taxon>Debaryomycetaceae</taxon>
        <taxon>Kurtzmaniella</taxon>
    </lineage>
</organism>